<proteinExistence type="predicted"/>
<organism evidence="3 4">
    <name type="scientific">Tanacetum coccineum</name>
    <dbReference type="NCBI Taxonomy" id="301880"/>
    <lineage>
        <taxon>Eukaryota</taxon>
        <taxon>Viridiplantae</taxon>
        <taxon>Streptophyta</taxon>
        <taxon>Embryophyta</taxon>
        <taxon>Tracheophyta</taxon>
        <taxon>Spermatophyta</taxon>
        <taxon>Magnoliopsida</taxon>
        <taxon>eudicotyledons</taxon>
        <taxon>Gunneridae</taxon>
        <taxon>Pentapetalae</taxon>
        <taxon>asterids</taxon>
        <taxon>campanulids</taxon>
        <taxon>Asterales</taxon>
        <taxon>Asteraceae</taxon>
        <taxon>Asteroideae</taxon>
        <taxon>Anthemideae</taxon>
        <taxon>Anthemidinae</taxon>
        <taxon>Tanacetum</taxon>
    </lineage>
</organism>
<gene>
    <name evidence="3" type="ORF">Tco_0750084</name>
</gene>
<dbReference type="EMBL" id="BQNB010010909">
    <property type="protein sequence ID" value="GJS83543.1"/>
    <property type="molecule type" value="Genomic_DNA"/>
</dbReference>
<accession>A0ABQ4Z3X7</accession>
<comment type="caution">
    <text evidence="3">The sequence shown here is derived from an EMBL/GenBank/DDBJ whole genome shotgun (WGS) entry which is preliminary data.</text>
</comment>
<dbReference type="InterPro" id="IPR007527">
    <property type="entry name" value="Znf_SWIM"/>
</dbReference>
<sequence>MGELKSFNSDAYDWLMKIPLEQWSRAHCLGRAKCDLLINNICGVFNRQLVDGKDQPIITCLEYIIEYLMKRIVVVQKVIAKTVGPLTPCVTKMKWELTGIPCKHVVAAIYHMSENSMGVGIPEHWVHAAYRLETWAHVYPFKVNPCNGRDMPPKKRKKSNDEIASQSASLGKLSRKGKLVSCGKCGNVGHNKKGWKCQGGGSSQAGARKVSGQAAGATNVSGQVVGSKKVSGQAVDARKASSQPSAAQSTAKQGPRQGFQGPIAGPAFGSQRKTKKLVDL</sequence>
<dbReference type="PANTHER" id="PTHR31973">
    <property type="entry name" value="POLYPROTEIN, PUTATIVE-RELATED"/>
    <property type="match status" value="1"/>
</dbReference>
<evidence type="ECO:0000313" key="4">
    <source>
        <dbReference type="Proteomes" id="UP001151760"/>
    </source>
</evidence>
<feature type="region of interest" description="Disordered" evidence="1">
    <location>
        <begin position="147"/>
        <end position="172"/>
    </location>
</feature>
<reference evidence="3" key="2">
    <citation type="submission" date="2022-01" db="EMBL/GenBank/DDBJ databases">
        <authorList>
            <person name="Yamashiro T."/>
            <person name="Shiraishi A."/>
            <person name="Satake H."/>
            <person name="Nakayama K."/>
        </authorList>
    </citation>
    <scope>NUCLEOTIDE SEQUENCE</scope>
</reference>
<evidence type="ECO:0000259" key="2">
    <source>
        <dbReference type="Pfam" id="PF04434"/>
    </source>
</evidence>
<feature type="compositionally biased region" description="Low complexity" evidence="1">
    <location>
        <begin position="220"/>
        <end position="233"/>
    </location>
</feature>
<dbReference type="PANTHER" id="PTHR31973:SF190">
    <property type="entry name" value="MULE TRANSPOSASE DOMAIN-CONTAINING PROTEIN"/>
    <property type="match status" value="1"/>
</dbReference>
<evidence type="ECO:0000256" key="1">
    <source>
        <dbReference type="SAM" id="MobiDB-lite"/>
    </source>
</evidence>
<feature type="compositionally biased region" description="Low complexity" evidence="1">
    <location>
        <begin position="240"/>
        <end position="253"/>
    </location>
</feature>
<protein>
    <recommendedName>
        <fullName evidence="2">SWIM-type domain-containing protein</fullName>
    </recommendedName>
</protein>
<keyword evidence="4" id="KW-1185">Reference proteome</keyword>
<dbReference type="Proteomes" id="UP001151760">
    <property type="component" value="Unassembled WGS sequence"/>
</dbReference>
<evidence type="ECO:0000313" key="3">
    <source>
        <dbReference type="EMBL" id="GJS83543.1"/>
    </source>
</evidence>
<dbReference type="Pfam" id="PF04434">
    <property type="entry name" value="SWIM"/>
    <property type="match status" value="1"/>
</dbReference>
<name>A0ABQ4Z3X7_9ASTR</name>
<reference evidence="3" key="1">
    <citation type="journal article" date="2022" name="Int. J. Mol. Sci.">
        <title>Draft Genome of Tanacetum Coccineum: Genomic Comparison of Closely Related Tanacetum-Family Plants.</title>
        <authorList>
            <person name="Yamashiro T."/>
            <person name="Shiraishi A."/>
            <person name="Nakayama K."/>
            <person name="Satake H."/>
        </authorList>
    </citation>
    <scope>NUCLEOTIDE SEQUENCE</scope>
</reference>
<feature type="region of interest" description="Disordered" evidence="1">
    <location>
        <begin position="216"/>
        <end position="280"/>
    </location>
</feature>
<feature type="domain" description="SWIM-type" evidence="2">
    <location>
        <begin position="95"/>
        <end position="111"/>
    </location>
</feature>